<evidence type="ECO:0000256" key="2">
    <source>
        <dbReference type="ARBA" id="ARBA00023015"/>
    </source>
</evidence>
<keyword evidence="3" id="KW-0238">DNA-binding</keyword>
<organism evidence="8 9">
    <name type="scientific">Senna tora</name>
    <dbReference type="NCBI Taxonomy" id="362788"/>
    <lineage>
        <taxon>Eukaryota</taxon>
        <taxon>Viridiplantae</taxon>
        <taxon>Streptophyta</taxon>
        <taxon>Embryophyta</taxon>
        <taxon>Tracheophyta</taxon>
        <taxon>Spermatophyta</taxon>
        <taxon>Magnoliopsida</taxon>
        <taxon>eudicotyledons</taxon>
        <taxon>Gunneridae</taxon>
        <taxon>Pentapetalae</taxon>
        <taxon>rosids</taxon>
        <taxon>fabids</taxon>
        <taxon>Fabales</taxon>
        <taxon>Fabaceae</taxon>
        <taxon>Caesalpinioideae</taxon>
        <taxon>Cassia clade</taxon>
        <taxon>Senna</taxon>
    </lineage>
</organism>
<dbReference type="Gene3D" id="3.30.70.260">
    <property type="match status" value="1"/>
</dbReference>
<evidence type="ECO:0000256" key="3">
    <source>
        <dbReference type="ARBA" id="ARBA00023125"/>
    </source>
</evidence>
<feature type="compositionally biased region" description="Basic residues" evidence="6">
    <location>
        <begin position="83"/>
        <end position="93"/>
    </location>
</feature>
<sequence>MEPPQTRPKDEKQTRTPRNPEEVKTEHQKSQKKNSKQSRTPPPSPENHHTRRCVTVQSVHEHLRTPLSKPLNERRRETEKNSKQMKTRPRRRRETTVHGAASPSSVHEHRRTPLSESRGEKRRNNRSRGNCVLSVREDVRPRNRTGKLEIWNLPRDDIRANKLLMKASQFDSMVLLRQGMQQFRNYYNSEAHMLRSRFARGTISETYKNSFLKPKAKSEIKLLTAKKHSEAEKRRRMRINGQYAALRILLPDLIKMDKASVLAETIRQLKELKVNVSELEAVSGGTSGEITVFPSGADKLNVEHCNDEQGLVKATLSCEDRPGLMSAITRALRSVKAKVVKAEMVTVGGRTRNVLWVQGLGNGNEGMGVLKRTLKVVMHRPNFKMQHLTR</sequence>
<dbReference type="GO" id="GO:0046983">
    <property type="term" value="F:protein dimerization activity"/>
    <property type="evidence" value="ECO:0007669"/>
    <property type="project" value="InterPro"/>
</dbReference>
<feature type="region of interest" description="Disordered" evidence="6">
    <location>
        <begin position="1"/>
        <end position="132"/>
    </location>
</feature>
<dbReference type="Pfam" id="PF00010">
    <property type="entry name" value="HLH"/>
    <property type="match status" value="1"/>
</dbReference>
<feature type="domain" description="BHLH" evidence="7">
    <location>
        <begin position="223"/>
        <end position="272"/>
    </location>
</feature>
<feature type="compositionally biased region" description="Basic and acidic residues" evidence="6">
    <location>
        <begin position="7"/>
        <end position="29"/>
    </location>
</feature>
<evidence type="ECO:0000313" key="8">
    <source>
        <dbReference type="EMBL" id="KAF7809354.1"/>
    </source>
</evidence>
<dbReference type="GO" id="GO:0005634">
    <property type="term" value="C:nucleus"/>
    <property type="evidence" value="ECO:0007669"/>
    <property type="project" value="UniProtKB-SubCell"/>
</dbReference>
<keyword evidence="5" id="KW-0539">Nucleus</keyword>
<dbReference type="Gene3D" id="4.10.280.10">
    <property type="entry name" value="Helix-loop-helix DNA-binding domain"/>
    <property type="match status" value="1"/>
</dbReference>
<dbReference type="SUPFAM" id="SSF55021">
    <property type="entry name" value="ACT-like"/>
    <property type="match status" value="1"/>
</dbReference>
<keyword evidence="2" id="KW-0805">Transcription regulation</keyword>
<dbReference type="OrthoDB" id="690068at2759"/>
<protein>
    <submittedName>
        <fullName evidence="8">Transcription factor bHLH131</fullName>
    </submittedName>
</protein>
<evidence type="ECO:0000256" key="5">
    <source>
        <dbReference type="ARBA" id="ARBA00023242"/>
    </source>
</evidence>
<dbReference type="Proteomes" id="UP000634136">
    <property type="component" value="Unassembled WGS sequence"/>
</dbReference>
<dbReference type="InterPro" id="IPR011598">
    <property type="entry name" value="bHLH_dom"/>
</dbReference>
<evidence type="ECO:0000313" key="9">
    <source>
        <dbReference type="Proteomes" id="UP000634136"/>
    </source>
</evidence>
<gene>
    <name evidence="8" type="ORF">G2W53_036097</name>
</gene>
<dbReference type="SUPFAM" id="SSF47459">
    <property type="entry name" value="HLH, helix-loop-helix DNA-binding domain"/>
    <property type="match status" value="1"/>
</dbReference>
<keyword evidence="4" id="KW-0804">Transcription</keyword>
<dbReference type="InterPro" id="IPR045847">
    <property type="entry name" value="AIG1-like"/>
</dbReference>
<dbReference type="InterPro" id="IPR036638">
    <property type="entry name" value="HLH_DNA-bd_sf"/>
</dbReference>
<dbReference type="GO" id="GO:0003677">
    <property type="term" value="F:DNA binding"/>
    <property type="evidence" value="ECO:0007669"/>
    <property type="project" value="UniProtKB-KW"/>
</dbReference>
<dbReference type="PANTHER" id="PTHR45844:SF17">
    <property type="entry name" value="TRANSCRIPTION FACTOR BHLH131"/>
    <property type="match status" value="1"/>
</dbReference>
<feature type="compositionally biased region" description="Basic and acidic residues" evidence="6">
    <location>
        <begin position="71"/>
        <end position="82"/>
    </location>
</feature>
<proteinExistence type="predicted"/>
<reference evidence="8" key="1">
    <citation type="submission" date="2020-09" db="EMBL/GenBank/DDBJ databases">
        <title>Genome-Enabled Discovery of Anthraquinone Biosynthesis in Senna tora.</title>
        <authorList>
            <person name="Kang S.-H."/>
            <person name="Pandey R.P."/>
            <person name="Lee C.-M."/>
            <person name="Sim J.-S."/>
            <person name="Jeong J.-T."/>
            <person name="Choi B.-S."/>
            <person name="Jung M."/>
            <person name="Ginzburg D."/>
            <person name="Zhao K."/>
            <person name="Won S.Y."/>
            <person name="Oh T.-J."/>
            <person name="Yu Y."/>
            <person name="Kim N.-H."/>
            <person name="Lee O.R."/>
            <person name="Lee T.-H."/>
            <person name="Bashyal P."/>
            <person name="Kim T.-S."/>
            <person name="Lee W.-H."/>
            <person name="Kawkins C."/>
            <person name="Kim C.-K."/>
            <person name="Kim J.S."/>
            <person name="Ahn B.O."/>
            <person name="Rhee S.Y."/>
            <person name="Sohng J.K."/>
        </authorList>
    </citation>
    <scope>NUCLEOTIDE SEQUENCE</scope>
    <source>
        <tissue evidence="8">Leaf</tissue>
    </source>
</reference>
<evidence type="ECO:0000256" key="1">
    <source>
        <dbReference type="ARBA" id="ARBA00004123"/>
    </source>
</evidence>
<dbReference type="InterPro" id="IPR045865">
    <property type="entry name" value="ACT-like_dom_sf"/>
</dbReference>
<dbReference type="SMART" id="SM00353">
    <property type="entry name" value="HLH"/>
    <property type="match status" value="1"/>
</dbReference>
<dbReference type="AlphaFoldDB" id="A0A834T4G2"/>
<name>A0A834T4G2_9FABA</name>
<keyword evidence="9" id="KW-1185">Reference proteome</keyword>
<evidence type="ECO:0000256" key="6">
    <source>
        <dbReference type="SAM" id="MobiDB-lite"/>
    </source>
</evidence>
<comment type="caution">
    <text evidence="8">The sequence shown here is derived from an EMBL/GenBank/DDBJ whole genome shotgun (WGS) entry which is preliminary data.</text>
</comment>
<accession>A0A834T4G2</accession>
<dbReference type="CDD" id="cd04873">
    <property type="entry name" value="ACT_UUR-ACR-like"/>
    <property type="match status" value="1"/>
</dbReference>
<dbReference type="EMBL" id="JAAIUW010000011">
    <property type="protein sequence ID" value="KAF7809354.1"/>
    <property type="molecule type" value="Genomic_DNA"/>
</dbReference>
<dbReference type="PROSITE" id="PS50888">
    <property type="entry name" value="BHLH"/>
    <property type="match status" value="1"/>
</dbReference>
<dbReference type="PANTHER" id="PTHR45844">
    <property type="entry name" value="TRANSCRIPTION FACTOR BHLH30"/>
    <property type="match status" value="1"/>
</dbReference>
<comment type="subcellular location">
    <subcellularLocation>
        <location evidence="1">Nucleus</location>
    </subcellularLocation>
</comment>
<evidence type="ECO:0000259" key="7">
    <source>
        <dbReference type="PROSITE" id="PS50888"/>
    </source>
</evidence>
<evidence type="ECO:0000256" key="4">
    <source>
        <dbReference type="ARBA" id="ARBA00023163"/>
    </source>
</evidence>
<dbReference type="GO" id="GO:0003700">
    <property type="term" value="F:DNA-binding transcription factor activity"/>
    <property type="evidence" value="ECO:0007669"/>
    <property type="project" value="InterPro"/>
</dbReference>